<dbReference type="InParanoid" id="I7MJW8"/>
<dbReference type="HOGENOM" id="CLU_1274504_0_0_1"/>
<dbReference type="KEGG" id="tet:TTHERM_00678390"/>
<dbReference type="Proteomes" id="UP000009168">
    <property type="component" value="Unassembled WGS sequence"/>
</dbReference>
<organism evidence="1 2">
    <name type="scientific">Tetrahymena thermophila (strain SB210)</name>
    <dbReference type="NCBI Taxonomy" id="312017"/>
    <lineage>
        <taxon>Eukaryota</taxon>
        <taxon>Sar</taxon>
        <taxon>Alveolata</taxon>
        <taxon>Ciliophora</taxon>
        <taxon>Intramacronucleata</taxon>
        <taxon>Oligohymenophorea</taxon>
        <taxon>Hymenostomatida</taxon>
        <taxon>Tetrahymenina</taxon>
        <taxon>Tetrahymenidae</taxon>
        <taxon>Tetrahymena</taxon>
    </lineage>
</organism>
<dbReference type="RefSeq" id="XP_001027815.1">
    <property type="nucleotide sequence ID" value="XM_001027815.1"/>
</dbReference>
<dbReference type="EMBL" id="GG662216">
    <property type="protein sequence ID" value="EAS07573.1"/>
    <property type="molecule type" value="Genomic_DNA"/>
</dbReference>
<gene>
    <name evidence="1" type="ORF">TTHERM_00678390</name>
</gene>
<reference evidence="2" key="1">
    <citation type="journal article" date="2006" name="PLoS Biol.">
        <title>Macronuclear genome sequence of the ciliate Tetrahymena thermophila, a model eukaryote.</title>
        <authorList>
            <person name="Eisen J.A."/>
            <person name="Coyne R.S."/>
            <person name="Wu M."/>
            <person name="Wu D."/>
            <person name="Thiagarajan M."/>
            <person name="Wortman J.R."/>
            <person name="Badger J.H."/>
            <person name="Ren Q."/>
            <person name="Amedeo P."/>
            <person name="Jones K.M."/>
            <person name="Tallon L.J."/>
            <person name="Delcher A.L."/>
            <person name="Salzberg S.L."/>
            <person name="Silva J.C."/>
            <person name="Haas B.J."/>
            <person name="Majoros W.H."/>
            <person name="Farzad M."/>
            <person name="Carlton J.M."/>
            <person name="Smith R.K. Jr."/>
            <person name="Garg J."/>
            <person name="Pearlman R.E."/>
            <person name="Karrer K.M."/>
            <person name="Sun L."/>
            <person name="Manning G."/>
            <person name="Elde N.C."/>
            <person name="Turkewitz A.P."/>
            <person name="Asai D.J."/>
            <person name="Wilkes D.E."/>
            <person name="Wang Y."/>
            <person name="Cai H."/>
            <person name="Collins K."/>
            <person name="Stewart B.A."/>
            <person name="Lee S.R."/>
            <person name="Wilamowska K."/>
            <person name="Weinberg Z."/>
            <person name="Ruzzo W.L."/>
            <person name="Wloga D."/>
            <person name="Gaertig J."/>
            <person name="Frankel J."/>
            <person name="Tsao C.-C."/>
            <person name="Gorovsky M.A."/>
            <person name="Keeling P.J."/>
            <person name="Waller R.F."/>
            <person name="Patron N.J."/>
            <person name="Cherry J.M."/>
            <person name="Stover N.A."/>
            <person name="Krieger C.J."/>
            <person name="del Toro C."/>
            <person name="Ryder H.F."/>
            <person name="Williamson S.C."/>
            <person name="Barbeau R.A."/>
            <person name="Hamilton E.P."/>
            <person name="Orias E."/>
        </authorList>
    </citation>
    <scope>NUCLEOTIDE SEQUENCE [LARGE SCALE GENOMIC DNA]</scope>
    <source>
        <strain evidence="2">SB210</strain>
    </source>
</reference>
<name>I7MJW8_TETTS</name>
<proteinExistence type="predicted"/>
<evidence type="ECO:0000313" key="2">
    <source>
        <dbReference type="Proteomes" id="UP000009168"/>
    </source>
</evidence>
<evidence type="ECO:0000313" key="1">
    <source>
        <dbReference type="EMBL" id="EAS07573.1"/>
    </source>
</evidence>
<dbReference type="AlphaFoldDB" id="I7MJW8"/>
<accession>I7MJW8</accession>
<sequence>MGNNSSCKSEREFLCQYNAIYQVMYDQKHIRDFLLYLRQKLSENNHFSTIPQEKLFVCFQDDLENICLKLSLSDLDQATAIAIYDYLQYIIYSLGKMRNLKQAYDNYISILKTKLSLDKSKHCQQYKQLFERFLSKYEELKQIINLIEKLDLDTIKTCLKTCAKKYKIPLNDQTTSNQNQIFNKQNNDKCSMYYGRETCSTIHLNEVEQDDSWIEPF</sequence>
<protein>
    <submittedName>
        <fullName evidence="1">Uncharacterized protein</fullName>
    </submittedName>
</protein>
<keyword evidence="2" id="KW-1185">Reference proteome</keyword>
<dbReference type="GeneID" id="7839287"/>